<organism evidence="4 5">
    <name type="scientific">Gimesia chilikensis</name>
    <dbReference type="NCBI Taxonomy" id="2605989"/>
    <lineage>
        <taxon>Bacteria</taxon>
        <taxon>Pseudomonadati</taxon>
        <taxon>Planctomycetota</taxon>
        <taxon>Planctomycetia</taxon>
        <taxon>Planctomycetales</taxon>
        <taxon>Planctomycetaceae</taxon>
        <taxon>Gimesia</taxon>
    </lineage>
</organism>
<keyword evidence="1 2" id="KW-0732">Signal</keyword>
<dbReference type="InterPro" id="IPR001638">
    <property type="entry name" value="Solute-binding_3/MltF_N"/>
</dbReference>
<evidence type="ECO:0000313" key="5">
    <source>
        <dbReference type="Proteomes" id="UP000320421"/>
    </source>
</evidence>
<dbReference type="EMBL" id="CP036266">
    <property type="protein sequence ID" value="QDT19684.1"/>
    <property type="molecule type" value="Genomic_DNA"/>
</dbReference>
<evidence type="ECO:0000313" key="4">
    <source>
        <dbReference type="EMBL" id="QDT19684.1"/>
    </source>
</evidence>
<name>A0A517PJY7_9PLAN</name>
<sequence precursor="true">MNGCRLSTAAGLMLLAMCLTACQKSTPAPQQEEPGITAETEIIPEPDAGSEKQQLNVAISTDIAPYVMQNATTGIEVDIATRALPDYKLNFIQMPYAKLQAAVAEDQADLALGVQQFKDVEGIFYSDNFIDFINAAITKKSAKLKIEKVADLADHKVLTWQDAYRELGPEFEKLFSPDSPQRKNYVEVADQGQQVKQFWEDKAAVIVIDKAIFNAISQATGHKLEEVEYHAIFSETTYFKANFEEPSVRDAFNAGLQKLCQSGEYAKLLKKYNIDLPGTICDQKSKP</sequence>
<evidence type="ECO:0000256" key="2">
    <source>
        <dbReference type="SAM" id="SignalP"/>
    </source>
</evidence>
<dbReference type="SUPFAM" id="SSF53850">
    <property type="entry name" value="Periplasmic binding protein-like II"/>
    <property type="match status" value="1"/>
</dbReference>
<reference evidence="4 5" key="1">
    <citation type="submission" date="2019-02" db="EMBL/GenBank/DDBJ databases">
        <title>Deep-cultivation of Planctomycetes and their phenomic and genomic characterization uncovers novel biology.</title>
        <authorList>
            <person name="Wiegand S."/>
            <person name="Jogler M."/>
            <person name="Boedeker C."/>
            <person name="Pinto D."/>
            <person name="Vollmers J."/>
            <person name="Rivas-Marin E."/>
            <person name="Kohn T."/>
            <person name="Peeters S.H."/>
            <person name="Heuer A."/>
            <person name="Rast P."/>
            <person name="Oberbeckmann S."/>
            <person name="Bunk B."/>
            <person name="Jeske O."/>
            <person name="Meyerdierks A."/>
            <person name="Storesund J.E."/>
            <person name="Kallscheuer N."/>
            <person name="Luecker S."/>
            <person name="Lage O.M."/>
            <person name="Pohl T."/>
            <person name="Merkel B.J."/>
            <person name="Hornburger P."/>
            <person name="Mueller R.-W."/>
            <person name="Bruemmer F."/>
            <person name="Labrenz M."/>
            <person name="Spormann A.M."/>
            <person name="Op den Camp H."/>
            <person name="Overmann J."/>
            <person name="Amann R."/>
            <person name="Jetten M.S.M."/>
            <person name="Mascher T."/>
            <person name="Medema M.H."/>
            <person name="Devos D.P."/>
            <person name="Kaster A.-K."/>
            <person name="Ovreas L."/>
            <person name="Rohde M."/>
            <person name="Galperin M.Y."/>
            <person name="Jogler C."/>
        </authorList>
    </citation>
    <scope>NUCLEOTIDE SEQUENCE [LARGE SCALE GENOMIC DNA]</scope>
    <source>
        <strain evidence="4 5">HG66A1</strain>
    </source>
</reference>
<dbReference type="AlphaFoldDB" id="A0A517PJY7"/>
<evidence type="ECO:0000259" key="3">
    <source>
        <dbReference type="Pfam" id="PF00497"/>
    </source>
</evidence>
<dbReference type="PANTHER" id="PTHR35936:SF25">
    <property type="entry name" value="ABC TRANSPORTER SUBSTRATE-BINDING PROTEIN"/>
    <property type="match status" value="1"/>
</dbReference>
<dbReference type="Pfam" id="PF00497">
    <property type="entry name" value="SBP_bac_3"/>
    <property type="match status" value="1"/>
</dbReference>
<protein>
    <submittedName>
        <fullName evidence="4">Bacterial extracellular solute-binding protein, family 3</fullName>
    </submittedName>
</protein>
<keyword evidence="5" id="KW-1185">Reference proteome</keyword>
<accession>A0A517PJY7</accession>
<dbReference type="Gene3D" id="3.40.190.10">
    <property type="entry name" value="Periplasmic binding protein-like II"/>
    <property type="match status" value="2"/>
</dbReference>
<feature type="chain" id="PRO_5021783386" evidence="2">
    <location>
        <begin position="22"/>
        <end position="287"/>
    </location>
</feature>
<gene>
    <name evidence="4" type="ORF">HG66A1_14520</name>
</gene>
<dbReference type="RefSeq" id="WP_145181485.1">
    <property type="nucleotide sequence ID" value="NZ_CP036266.1"/>
</dbReference>
<evidence type="ECO:0000256" key="1">
    <source>
        <dbReference type="ARBA" id="ARBA00022729"/>
    </source>
</evidence>
<dbReference type="Proteomes" id="UP000320421">
    <property type="component" value="Chromosome"/>
</dbReference>
<feature type="signal peptide" evidence="2">
    <location>
        <begin position="1"/>
        <end position="21"/>
    </location>
</feature>
<dbReference type="OrthoDB" id="245568at2"/>
<proteinExistence type="predicted"/>
<dbReference type="PANTHER" id="PTHR35936">
    <property type="entry name" value="MEMBRANE-BOUND LYTIC MUREIN TRANSGLYCOSYLASE F"/>
    <property type="match status" value="1"/>
</dbReference>
<feature type="domain" description="Solute-binding protein family 3/N-terminal" evidence="3">
    <location>
        <begin position="55"/>
        <end position="272"/>
    </location>
</feature>